<proteinExistence type="inferred from homology"/>
<reference evidence="7" key="1">
    <citation type="submission" date="2021-04" db="EMBL/GenBank/DDBJ databases">
        <authorList>
            <consortium name="Molecular Ecology Group"/>
        </authorList>
    </citation>
    <scope>NUCLEOTIDE SEQUENCE</scope>
</reference>
<evidence type="ECO:0000256" key="3">
    <source>
        <dbReference type="ARBA" id="ARBA00022692"/>
    </source>
</evidence>
<dbReference type="InterPro" id="IPR026767">
    <property type="entry name" value="Tmem151"/>
</dbReference>
<name>A0A8S3ZHP9_9EUPU</name>
<comment type="similarity">
    <text evidence="2">Belongs to the TMEM151 family.</text>
</comment>
<protein>
    <recommendedName>
        <fullName evidence="9">Transmembrane protein 151B</fullName>
    </recommendedName>
</protein>
<keyword evidence="3 6" id="KW-0812">Transmembrane</keyword>
<dbReference type="PANTHER" id="PTHR31893">
    <property type="entry name" value="TRANSMEMBRANE PROTEIN 151 HOMOLOG"/>
    <property type="match status" value="1"/>
</dbReference>
<dbReference type="OrthoDB" id="190434at2759"/>
<dbReference type="PANTHER" id="PTHR31893:SF5">
    <property type="entry name" value="TRANSMEMBRANE PROTEIN 151 HOMOLOG"/>
    <property type="match status" value="1"/>
</dbReference>
<evidence type="ECO:0000313" key="8">
    <source>
        <dbReference type="Proteomes" id="UP000678393"/>
    </source>
</evidence>
<gene>
    <name evidence="7" type="ORF">CUNI_LOCUS12214</name>
</gene>
<evidence type="ECO:0008006" key="9">
    <source>
        <dbReference type="Google" id="ProtNLM"/>
    </source>
</evidence>
<feature type="transmembrane region" description="Helical" evidence="6">
    <location>
        <begin position="63"/>
        <end position="81"/>
    </location>
</feature>
<evidence type="ECO:0000313" key="7">
    <source>
        <dbReference type="EMBL" id="CAG5126656.1"/>
    </source>
</evidence>
<comment type="subcellular location">
    <subcellularLocation>
        <location evidence="1">Membrane</location>
        <topology evidence="1">Multi-pass membrane protein</topology>
    </subcellularLocation>
</comment>
<sequence length="596" mass="67844">MIDSQTPARQTFCGSLRREGHWKCLSLTLMIVGCLTAISWCHLPLPGKSSRVQLTQGWSPVRFVAIPYIPVACVVMLYLVYLVECWHSCCWSLIVAVMRAALPVIWWKATCYHYVRRTRQVMRYRNGDAFTSTQVYYERVDSSTAGAAFNFTQCGVRDISRPLADLDLYPAVRIRISKGFSFANVDTECQFEEQRAQFFQEYDTKDDYMEGREGMDLMNVDFKEYMIAFRDPTHLPWYVSRVAFWLASVFLLSWPLRTITELKTAHLHYHVHKLFGSNYVEGEDYNGLMSRASTMNSTEFEISIRNNNVIVPSYSEAVLADGQEPIQQKHYGAIKTYTTKFPRSLTNVTLAARPSSAGRRSLTPSVMMDRVKKFKSCSAFGITESTDTCTHQGSVRQQIQQLLRDRGRFQSKRKTTSQFNISSLSLANGNVRFHLGTPGTPEDFVVSPSFSSYSVVSSRINDIRHGVLENDNETNLQSVLQCEHQVKQNDHQMRPTQLVSTHPLPLDINHSTQLVSRHPLPLDINHSTQLVSRHPLPLDINHSTQLVSNNPSPLDINHFAQLVSRHPLPLDINHFAQLVSNHPPPLNINHSHKTGL</sequence>
<dbReference type="Proteomes" id="UP000678393">
    <property type="component" value="Unassembled WGS sequence"/>
</dbReference>
<keyword evidence="4 6" id="KW-1133">Transmembrane helix</keyword>
<evidence type="ECO:0000256" key="6">
    <source>
        <dbReference type="SAM" id="Phobius"/>
    </source>
</evidence>
<feature type="transmembrane region" description="Helical" evidence="6">
    <location>
        <begin position="20"/>
        <end position="43"/>
    </location>
</feature>
<evidence type="ECO:0000256" key="2">
    <source>
        <dbReference type="ARBA" id="ARBA00009583"/>
    </source>
</evidence>
<accession>A0A8S3ZHP9</accession>
<comment type="caution">
    <text evidence="7">The sequence shown here is derived from an EMBL/GenBank/DDBJ whole genome shotgun (WGS) entry which is preliminary data.</text>
</comment>
<organism evidence="7 8">
    <name type="scientific">Candidula unifasciata</name>
    <dbReference type="NCBI Taxonomy" id="100452"/>
    <lineage>
        <taxon>Eukaryota</taxon>
        <taxon>Metazoa</taxon>
        <taxon>Spiralia</taxon>
        <taxon>Lophotrochozoa</taxon>
        <taxon>Mollusca</taxon>
        <taxon>Gastropoda</taxon>
        <taxon>Heterobranchia</taxon>
        <taxon>Euthyneura</taxon>
        <taxon>Panpulmonata</taxon>
        <taxon>Eupulmonata</taxon>
        <taxon>Stylommatophora</taxon>
        <taxon>Helicina</taxon>
        <taxon>Helicoidea</taxon>
        <taxon>Geomitridae</taxon>
        <taxon>Candidula</taxon>
    </lineage>
</organism>
<evidence type="ECO:0000256" key="5">
    <source>
        <dbReference type="ARBA" id="ARBA00023136"/>
    </source>
</evidence>
<evidence type="ECO:0000256" key="1">
    <source>
        <dbReference type="ARBA" id="ARBA00004141"/>
    </source>
</evidence>
<dbReference type="EMBL" id="CAJHNH020002416">
    <property type="protein sequence ID" value="CAG5126656.1"/>
    <property type="molecule type" value="Genomic_DNA"/>
</dbReference>
<dbReference type="GO" id="GO:0016020">
    <property type="term" value="C:membrane"/>
    <property type="evidence" value="ECO:0007669"/>
    <property type="project" value="UniProtKB-SubCell"/>
</dbReference>
<feature type="transmembrane region" description="Helical" evidence="6">
    <location>
        <begin position="93"/>
        <end position="115"/>
    </location>
</feature>
<keyword evidence="8" id="KW-1185">Reference proteome</keyword>
<dbReference type="Pfam" id="PF14857">
    <property type="entry name" value="TMEM151"/>
    <property type="match status" value="1"/>
</dbReference>
<keyword evidence="5 6" id="KW-0472">Membrane</keyword>
<evidence type="ECO:0000256" key="4">
    <source>
        <dbReference type="ARBA" id="ARBA00022989"/>
    </source>
</evidence>
<dbReference type="AlphaFoldDB" id="A0A8S3ZHP9"/>